<dbReference type="Gene3D" id="3.40.50.2300">
    <property type="match status" value="1"/>
</dbReference>
<gene>
    <name evidence="6" type="ORF">SAMN04488509_101479</name>
</gene>
<dbReference type="OrthoDB" id="9804951at2"/>
<protein>
    <submittedName>
        <fullName evidence="6">Diguanylate cyclase (GGDEF) domain-containing protein</fullName>
    </submittedName>
</protein>
<sequence>MVPTAHPNSEPLFDFAPEPSGDRETHPHVDCWKILIVDDEPDVHSATLLALRDIQMEGRRLLFLHAHSASEAREVLAAHPDIAVLLLDVVMESERAGLDLVRYAREGLERRELRIVLRTGQPGYAPEVETITRYDINDYKSKAELTRIRLFTSLTVAIRSYRQIRQLEATREGLENIIAASIDLGRSKGIKRFADGVVTQLCALLGMEPEGLVCASAPSPGDPPMVLAAAGRFAPFIGLPLEALPDTRVASRLKDALRLRRAITDAGTYLHFPVSHSAGVAAYLDTPAPLDGIDQHLVEVFSTNITAGFENVFLQQRIAQLAYVDPLTGLPNRNAFIERVRDLGHGDAVVAQIDIDNFSGINSVLDFSFGDEVLLAVARRIEERFPDPVIAARLGTDVFGLAGPRERVNADTLAALFSEPFQVGDHALRLTATCGLVDCRQENTTCRAALQNSSIALKQAKMLARSKCLYFESSQSEAAKERLLLLNDLRASFLAERLFLVYQPFVELATGAILGAEALLRWKNDQGDYVAPDRFIPLAEESGLIVPLGQWIMRVAFREHRRFKAAASGPFRIAINVSHIQFREPDFVDSLERAMADCGTDPRDVEIELTESVAIEDLDHIVETLKRVRQLGASISVDDFGTGYSSLSVIRRLPVQRIKIDRSFVGMLQTDPSIANLIVGLAGRLGLETIAEGVETPAQLSRLKELDCDVGQGYLFAKPMQADDLLAFLRQG</sequence>
<dbReference type="GO" id="GO:0071111">
    <property type="term" value="F:cyclic-guanylate-specific phosphodiesterase activity"/>
    <property type="evidence" value="ECO:0007669"/>
    <property type="project" value="InterPro"/>
</dbReference>
<dbReference type="InterPro" id="IPR000160">
    <property type="entry name" value="GGDEF_dom"/>
</dbReference>
<dbReference type="PANTHER" id="PTHR33121:SF71">
    <property type="entry name" value="OXYGEN SENSOR PROTEIN DOSP"/>
    <property type="match status" value="1"/>
</dbReference>
<dbReference type="Pfam" id="PF11849">
    <property type="entry name" value="DUF3369"/>
    <property type="match status" value="1"/>
</dbReference>
<organism evidence="6 7">
    <name type="scientific">Aquimonas voraii</name>
    <dbReference type="NCBI Taxonomy" id="265719"/>
    <lineage>
        <taxon>Bacteria</taxon>
        <taxon>Pseudomonadati</taxon>
        <taxon>Pseudomonadota</taxon>
        <taxon>Gammaproteobacteria</taxon>
        <taxon>Lysobacterales</taxon>
        <taxon>Lysobacteraceae</taxon>
        <taxon>Aquimonas</taxon>
    </lineage>
</organism>
<dbReference type="RefSeq" id="WP_091238354.1">
    <property type="nucleotide sequence ID" value="NZ_FNAG01000001.1"/>
</dbReference>
<evidence type="ECO:0000256" key="2">
    <source>
        <dbReference type="SAM" id="MobiDB-lite"/>
    </source>
</evidence>
<dbReference type="SUPFAM" id="SSF55073">
    <property type="entry name" value="Nucleotide cyclase"/>
    <property type="match status" value="1"/>
</dbReference>
<evidence type="ECO:0000313" key="7">
    <source>
        <dbReference type="Proteomes" id="UP000199603"/>
    </source>
</evidence>
<dbReference type="InterPro" id="IPR001789">
    <property type="entry name" value="Sig_transdc_resp-reg_receiver"/>
</dbReference>
<dbReference type="Gene3D" id="3.30.70.270">
    <property type="match status" value="1"/>
</dbReference>
<dbReference type="AlphaFoldDB" id="A0A1G6SFH7"/>
<dbReference type="InterPro" id="IPR043128">
    <property type="entry name" value="Rev_trsase/Diguanyl_cyclase"/>
</dbReference>
<evidence type="ECO:0000259" key="4">
    <source>
        <dbReference type="PROSITE" id="PS50883"/>
    </source>
</evidence>
<dbReference type="CDD" id="cd01949">
    <property type="entry name" value="GGDEF"/>
    <property type="match status" value="1"/>
</dbReference>
<dbReference type="SMART" id="SM00267">
    <property type="entry name" value="GGDEF"/>
    <property type="match status" value="1"/>
</dbReference>
<dbReference type="Gene3D" id="3.20.20.450">
    <property type="entry name" value="EAL domain"/>
    <property type="match status" value="1"/>
</dbReference>
<feature type="modified residue" description="4-aspartylphosphate" evidence="1">
    <location>
        <position position="88"/>
    </location>
</feature>
<dbReference type="SUPFAM" id="SSF141868">
    <property type="entry name" value="EAL domain-like"/>
    <property type="match status" value="1"/>
</dbReference>
<evidence type="ECO:0000313" key="6">
    <source>
        <dbReference type="EMBL" id="SDD15642.1"/>
    </source>
</evidence>
<feature type="domain" description="GGDEF" evidence="5">
    <location>
        <begin position="346"/>
        <end position="473"/>
    </location>
</feature>
<dbReference type="CDD" id="cd01948">
    <property type="entry name" value="EAL"/>
    <property type="match status" value="1"/>
</dbReference>
<evidence type="ECO:0000259" key="3">
    <source>
        <dbReference type="PROSITE" id="PS50110"/>
    </source>
</evidence>
<dbReference type="InterPro" id="IPR001633">
    <property type="entry name" value="EAL_dom"/>
</dbReference>
<dbReference type="PROSITE" id="PS50883">
    <property type="entry name" value="EAL"/>
    <property type="match status" value="1"/>
</dbReference>
<evidence type="ECO:0000256" key="1">
    <source>
        <dbReference type="PROSITE-ProRule" id="PRU00169"/>
    </source>
</evidence>
<dbReference type="InterPro" id="IPR011006">
    <property type="entry name" value="CheY-like_superfamily"/>
</dbReference>
<proteinExistence type="predicted"/>
<dbReference type="PROSITE" id="PS50110">
    <property type="entry name" value="RESPONSE_REGULATORY"/>
    <property type="match status" value="1"/>
</dbReference>
<dbReference type="Pfam" id="PF00990">
    <property type="entry name" value="GGDEF"/>
    <property type="match status" value="1"/>
</dbReference>
<dbReference type="SMART" id="SM00448">
    <property type="entry name" value="REC"/>
    <property type="match status" value="1"/>
</dbReference>
<dbReference type="PANTHER" id="PTHR33121">
    <property type="entry name" value="CYCLIC DI-GMP PHOSPHODIESTERASE PDEF"/>
    <property type="match status" value="1"/>
</dbReference>
<feature type="region of interest" description="Disordered" evidence="2">
    <location>
        <begin position="1"/>
        <end position="24"/>
    </location>
</feature>
<dbReference type="InterPro" id="IPR035919">
    <property type="entry name" value="EAL_sf"/>
</dbReference>
<dbReference type="InterPro" id="IPR029787">
    <property type="entry name" value="Nucleotide_cyclase"/>
</dbReference>
<dbReference type="SUPFAM" id="SSF52172">
    <property type="entry name" value="CheY-like"/>
    <property type="match status" value="1"/>
</dbReference>
<keyword evidence="7" id="KW-1185">Reference proteome</keyword>
<dbReference type="Pfam" id="PF00563">
    <property type="entry name" value="EAL"/>
    <property type="match status" value="1"/>
</dbReference>
<evidence type="ECO:0000259" key="5">
    <source>
        <dbReference type="PROSITE" id="PS50887"/>
    </source>
</evidence>
<dbReference type="Proteomes" id="UP000199603">
    <property type="component" value="Unassembled WGS sequence"/>
</dbReference>
<feature type="domain" description="Response regulatory" evidence="3">
    <location>
        <begin position="33"/>
        <end position="157"/>
    </location>
</feature>
<dbReference type="InterPro" id="IPR021800">
    <property type="entry name" value="DUF3369"/>
</dbReference>
<dbReference type="SMART" id="SM00052">
    <property type="entry name" value="EAL"/>
    <property type="match status" value="1"/>
</dbReference>
<dbReference type="PROSITE" id="PS50887">
    <property type="entry name" value="GGDEF"/>
    <property type="match status" value="1"/>
</dbReference>
<name>A0A1G6SFH7_9GAMM</name>
<dbReference type="STRING" id="265719.SAMN04488509_101479"/>
<reference evidence="6 7" key="1">
    <citation type="submission" date="2016-10" db="EMBL/GenBank/DDBJ databases">
        <authorList>
            <person name="de Groot N.N."/>
        </authorList>
    </citation>
    <scope>NUCLEOTIDE SEQUENCE [LARGE SCALE GENOMIC DNA]</scope>
    <source>
        <strain evidence="6 7">DSM 16957</strain>
    </source>
</reference>
<dbReference type="GO" id="GO:0000160">
    <property type="term" value="P:phosphorelay signal transduction system"/>
    <property type="evidence" value="ECO:0007669"/>
    <property type="project" value="InterPro"/>
</dbReference>
<accession>A0A1G6SFH7</accession>
<dbReference type="NCBIfam" id="TIGR00254">
    <property type="entry name" value="GGDEF"/>
    <property type="match status" value="1"/>
</dbReference>
<feature type="domain" description="EAL" evidence="4">
    <location>
        <begin position="482"/>
        <end position="732"/>
    </location>
</feature>
<dbReference type="InterPro" id="IPR050706">
    <property type="entry name" value="Cyclic-di-GMP_PDE-like"/>
</dbReference>
<keyword evidence="1" id="KW-0597">Phosphoprotein</keyword>
<dbReference type="EMBL" id="FNAG01000001">
    <property type="protein sequence ID" value="SDD15642.1"/>
    <property type="molecule type" value="Genomic_DNA"/>
</dbReference>